<proteinExistence type="predicted"/>
<dbReference type="Proteomes" id="UP001560267">
    <property type="component" value="Unassembled WGS sequence"/>
</dbReference>
<evidence type="ECO:0000313" key="2">
    <source>
        <dbReference type="Proteomes" id="UP001560267"/>
    </source>
</evidence>
<feature type="non-terminal residue" evidence="1">
    <location>
        <position position="1"/>
    </location>
</feature>
<name>A0ABV3Y6F5_9ACTN</name>
<evidence type="ECO:0000313" key="1">
    <source>
        <dbReference type="EMBL" id="MEX6430511.1"/>
    </source>
</evidence>
<dbReference type="RefSeq" id="WP_369084824.1">
    <property type="nucleotide sequence ID" value="NZ_JBFSHR010000057.1"/>
</dbReference>
<dbReference type="Pfam" id="PF07592">
    <property type="entry name" value="DDE_Tnp_ISAZ013"/>
    <property type="match status" value="1"/>
</dbReference>
<keyword evidence="2" id="KW-1185">Reference proteome</keyword>
<dbReference type="EMBL" id="JBFSHR010000057">
    <property type="protein sequence ID" value="MEX6430511.1"/>
    <property type="molecule type" value="Genomic_DNA"/>
</dbReference>
<dbReference type="NCBIfam" id="NF033519">
    <property type="entry name" value="transpos_ISAzo13"/>
    <property type="match status" value="1"/>
</dbReference>
<organism evidence="1 2">
    <name type="scientific">Ferrimicrobium acidiphilum</name>
    <dbReference type="NCBI Taxonomy" id="121039"/>
    <lineage>
        <taxon>Bacteria</taxon>
        <taxon>Bacillati</taxon>
        <taxon>Actinomycetota</taxon>
        <taxon>Acidimicrobiia</taxon>
        <taxon>Acidimicrobiales</taxon>
        <taxon>Acidimicrobiaceae</taxon>
        <taxon>Ferrimicrobium</taxon>
    </lineage>
</organism>
<gene>
    <name evidence="1" type="ORF">AB6A68_11810</name>
</gene>
<accession>A0ABV3Y6F5</accession>
<sequence length="158" mass="17620">DHDTAAFAVATIRRWWLSVGSPAYPNATELLITADGGASNGSRVRLFKLEIQELVDEIGIPITICHFPPGTSKWNRIEHRLFSFISMNWKGQPLVSHEVMLNLIANTKTKSGLTVKAELDSSSYPTGIKVSDEEFSSINLVRHSFHGEWNYSIHPRGS</sequence>
<reference evidence="1 2" key="1">
    <citation type="submission" date="2024-07" db="EMBL/GenBank/DDBJ databases">
        <title>Draft Genome Sequence of Ferrimicrobium acidiphilum Strain YE2023, Isolated from a Pulp of Bioleach Reactor.</title>
        <authorList>
            <person name="Elkina Y.A."/>
            <person name="Bulaeva A.G."/>
            <person name="Beletsky A.V."/>
            <person name="Mardanov A.V."/>
        </authorList>
    </citation>
    <scope>NUCLEOTIDE SEQUENCE [LARGE SCALE GENOMIC DNA]</scope>
    <source>
        <strain evidence="1 2">YE2023</strain>
    </source>
</reference>
<protein>
    <submittedName>
        <fullName evidence="1">ISAzo13 family transposase</fullName>
    </submittedName>
</protein>
<dbReference type="InterPro" id="IPR011518">
    <property type="entry name" value="Transposase_36"/>
</dbReference>
<comment type="caution">
    <text evidence="1">The sequence shown here is derived from an EMBL/GenBank/DDBJ whole genome shotgun (WGS) entry which is preliminary data.</text>
</comment>